<gene>
    <name evidence="2" type="ORF">psyc5s11_46990</name>
</gene>
<evidence type="ECO:0000313" key="2">
    <source>
        <dbReference type="EMBL" id="BCZ48632.1"/>
    </source>
</evidence>
<dbReference type="SUPFAM" id="SSF160214">
    <property type="entry name" value="FlaG-like"/>
    <property type="match status" value="1"/>
</dbReference>
<feature type="compositionally biased region" description="Polar residues" evidence="1">
    <location>
        <begin position="42"/>
        <end position="55"/>
    </location>
</feature>
<protein>
    <submittedName>
        <fullName evidence="2">Flagellin</fullName>
    </submittedName>
</protein>
<dbReference type="PANTHER" id="PTHR37166">
    <property type="entry name" value="PROTEIN FLAG"/>
    <property type="match status" value="1"/>
</dbReference>
<dbReference type="Proteomes" id="UP000824633">
    <property type="component" value="Chromosome"/>
</dbReference>
<dbReference type="InterPro" id="IPR005186">
    <property type="entry name" value="FlaG"/>
</dbReference>
<reference evidence="3" key="1">
    <citation type="submission" date="2021-07" db="EMBL/GenBank/DDBJ databases">
        <title>Complete genome sequencing of a Clostridium isolate.</title>
        <authorList>
            <person name="Ueki A."/>
            <person name="Tonouchi A."/>
        </authorList>
    </citation>
    <scope>NUCLEOTIDE SEQUENCE [LARGE SCALE GENOMIC DNA]</scope>
    <source>
        <strain evidence="3">C5S11</strain>
    </source>
</reference>
<keyword evidence="2" id="KW-0966">Cell projection</keyword>
<dbReference type="InterPro" id="IPR035924">
    <property type="entry name" value="FlaG-like_sf"/>
</dbReference>
<name>A0ABN6J6R8_9CLOT</name>
<keyword evidence="2" id="KW-0282">Flagellum</keyword>
<keyword evidence="3" id="KW-1185">Reference proteome</keyword>
<keyword evidence="2" id="KW-0969">Cilium</keyword>
<dbReference type="EMBL" id="AP024849">
    <property type="protein sequence ID" value="BCZ48632.1"/>
    <property type="molecule type" value="Genomic_DNA"/>
</dbReference>
<dbReference type="Pfam" id="PF03646">
    <property type="entry name" value="FlaG"/>
    <property type="match status" value="1"/>
</dbReference>
<dbReference type="Gene3D" id="3.30.160.170">
    <property type="entry name" value="FlaG-like"/>
    <property type="match status" value="1"/>
</dbReference>
<dbReference type="RefSeq" id="WP_224034881.1">
    <property type="nucleotide sequence ID" value="NZ_AP024849.1"/>
</dbReference>
<feature type="region of interest" description="Disordered" evidence="1">
    <location>
        <begin position="38"/>
        <end position="57"/>
    </location>
</feature>
<evidence type="ECO:0000313" key="3">
    <source>
        <dbReference type="Proteomes" id="UP000824633"/>
    </source>
</evidence>
<accession>A0ABN6J6R8</accession>
<evidence type="ECO:0000256" key="1">
    <source>
        <dbReference type="SAM" id="MobiDB-lite"/>
    </source>
</evidence>
<organism evidence="2 3">
    <name type="scientific">Clostridium gelidum</name>
    <dbReference type="NCBI Taxonomy" id="704125"/>
    <lineage>
        <taxon>Bacteria</taxon>
        <taxon>Bacillati</taxon>
        <taxon>Bacillota</taxon>
        <taxon>Clostridia</taxon>
        <taxon>Eubacteriales</taxon>
        <taxon>Clostridiaceae</taxon>
        <taxon>Clostridium</taxon>
    </lineage>
</organism>
<proteinExistence type="predicted"/>
<dbReference type="PANTHER" id="PTHR37166:SF1">
    <property type="entry name" value="PROTEIN FLAG"/>
    <property type="match status" value="1"/>
</dbReference>
<sequence length="128" mass="14329">MDVNGIGQSAINTNTYSSDSAVSQYTDNSSGVAISQVKKIENQSSVENDTKSQGYSKKDLDNALKKINNFMEDEHTYAEYSIHKDFGTLMIKIVDEKTKQVILEVPPERILDMVASMCRQVGLFDRKV</sequence>